<comment type="caution">
    <text evidence="1">The sequence shown here is derived from an EMBL/GenBank/DDBJ whole genome shotgun (WGS) entry which is preliminary data.</text>
</comment>
<protein>
    <recommendedName>
        <fullName evidence="3">Transposase</fullName>
    </recommendedName>
</protein>
<sequence length="62" mass="7591">MRFVSIYVKEVMKVLNIKNEDQLKVWMKWYLEDACTRSGLSKCWNRKRHYDEHVPYGSARPR</sequence>
<gene>
    <name evidence="1" type="ORF">PAALTS15_22213</name>
</gene>
<evidence type="ECO:0008006" key="3">
    <source>
        <dbReference type="Google" id="ProtNLM"/>
    </source>
</evidence>
<reference evidence="1 2" key="1">
    <citation type="submission" date="2013-05" db="EMBL/GenBank/DDBJ databases">
        <authorList>
            <person name="Strain E.A."/>
            <person name="Brown E."/>
            <person name="Allard M.W."/>
            <person name="Luo Y.L."/>
        </authorList>
    </citation>
    <scope>NUCLEOTIDE SEQUENCE [LARGE SCALE GENOMIC DNA]</scope>
    <source>
        <strain evidence="1 2">TS-15</strain>
    </source>
</reference>
<name>S9SLH7_PAEAL</name>
<accession>S9SLH7</accession>
<dbReference type="AlphaFoldDB" id="S9SLH7"/>
<evidence type="ECO:0000313" key="2">
    <source>
        <dbReference type="Proteomes" id="UP000015344"/>
    </source>
</evidence>
<organism evidence="1 2">
    <name type="scientific">Paenibacillus alvei TS-15</name>
    <dbReference type="NCBI Taxonomy" id="1117108"/>
    <lineage>
        <taxon>Bacteria</taxon>
        <taxon>Bacillati</taxon>
        <taxon>Bacillota</taxon>
        <taxon>Bacilli</taxon>
        <taxon>Bacillales</taxon>
        <taxon>Paenibacillaceae</taxon>
        <taxon>Paenibacillus</taxon>
    </lineage>
</organism>
<dbReference type="Proteomes" id="UP000015344">
    <property type="component" value="Unassembled WGS sequence"/>
</dbReference>
<proteinExistence type="predicted"/>
<evidence type="ECO:0000313" key="1">
    <source>
        <dbReference type="EMBL" id="EPY04958.1"/>
    </source>
</evidence>
<dbReference type="PATRIC" id="fig|1117108.3.peg.4580"/>
<dbReference type="EMBL" id="ATMT01000072">
    <property type="protein sequence ID" value="EPY04958.1"/>
    <property type="molecule type" value="Genomic_DNA"/>
</dbReference>